<accession>A0AAD1UIL3</accession>
<feature type="compositionally biased region" description="Basic and acidic residues" evidence="2">
    <location>
        <begin position="760"/>
        <end position="776"/>
    </location>
</feature>
<evidence type="ECO:0000313" key="4">
    <source>
        <dbReference type="Proteomes" id="UP001295684"/>
    </source>
</evidence>
<feature type="compositionally biased region" description="Polar residues" evidence="2">
    <location>
        <begin position="383"/>
        <end position="394"/>
    </location>
</feature>
<feature type="coiled-coil region" evidence="1">
    <location>
        <begin position="240"/>
        <end position="267"/>
    </location>
</feature>
<dbReference type="Proteomes" id="UP001295684">
    <property type="component" value="Unassembled WGS sequence"/>
</dbReference>
<feature type="region of interest" description="Disordered" evidence="2">
    <location>
        <begin position="484"/>
        <end position="530"/>
    </location>
</feature>
<proteinExistence type="predicted"/>
<name>A0AAD1UIL3_EUPCR</name>
<dbReference type="AlphaFoldDB" id="A0AAD1UIL3"/>
<feature type="compositionally biased region" description="Low complexity" evidence="2">
    <location>
        <begin position="514"/>
        <end position="527"/>
    </location>
</feature>
<sequence>MLHKDQEWFAFETKLHDYITSRLGPVLTLIKQTDEFARYQETKIAALERKNEEIDENMYQLEKKQRFFTDFKDSLFTLKQQVRSHYIVSQEESAKVRSDIENFKQNIKEFSSTTNDVDIMTKVIKNELEKVQETVMEHKTYYNKEIAVAKTYITDYATDLQSEFDKLKLKNSYDSTIMENKKKEIDRMIVDIEVIKQKMQEDETNLVDLINFKNVFEKSFNASGPAAIEKLVQLSAEILKKDTSHDIKILSNHIEEVEQELRKTDNYIEKQLPLQYTTAFGELLDYTIASRNVREKLMEYMDYKITEYNENIDKDTGWPTSSKELTKEKVTGFKYSELTFPELLKQLKLKSKRSKKSPKVSPKLKSRTKFIPRIGLERMVRKSPQSNWDSQEGSENNDDKYPSSKKIANVELKEAKSDMQPEDFGDDFNYMPSIEPQIKDEEMQLDKVLSSVSTSYQQVTSKAEQKETSQYKNESENLNQIQQQMESKEVQFKEHQDYIKEESKSSNREIALDNESVQESESSNNISRVKTLPAPLNKLAKKVTFNEDDQRSGSSNKNFTISQLVKDYSLQNNKRKLLKENTITELDQNHLTPNLKIKIHRQSSDKPARIEEEEKIDGNKSANSRNSSPQCREKQNINPFVNEEISSSSQDPSNKSASNQSPSSSMRSMNLKLIQCERDSVKEKEETKVPLIKIFPMKPKRQSKKPVIQGIIQKGKSLGSIDALSKEIALKKEEEVPSPSQNTLRSDLKTLEPEFEVIKESAEQKEDSHTDIEESKSNSFGPSYNIEESSESDDSDEEAASILEQSTVSRATMKRLNLVRRPTIEESSLQSPKKLHTMTDMYNNNLKQELIVENKKRDEEIKKQYEDFVSLKTNELSIDIKSASKKFTDYQETTEKLVKQNTEDLLVHLKEETKRRIRDRNDFEIKFEKISKQISEINQNSLGTKDNITSVADLLKNLINLLQINDMLGLKVEDLDNQKNCKQFNSVVLSPFKRICIGHEGDKLTINGQQTDHKALKSRKGQILDDIDILFNRKLKSLCSEDPHTNLNSLKIQAKTNKSFCSDTKFIAVPGTLGIPTLDKTPNILRIKNRKNLASATIGMNTMKMRRTDLQNSSLDCIEPKILYSKWNPQKSSYANFSQGSGIHNRSASSEGTFRTLSEAKKRAY</sequence>
<feature type="region of interest" description="Disordered" evidence="2">
    <location>
        <begin position="1138"/>
        <end position="1165"/>
    </location>
</feature>
<keyword evidence="4" id="KW-1185">Reference proteome</keyword>
<evidence type="ECO:0000256" key="2">
    <source>
        <dbReference type="SAM" id="MobiDB-lite"/>
    </source>
</evidence>
<feature type="compositionally biased region" description="Low complexity" evidence="2">
    <location>
        <begin position="653"/>
        <end position="668"/>
    </location>
</feature>
<feature type="region of interest" description="Disordered" evidence="2">
    <location>
        <begin position="594"/>
        <end position="668"/>
    </location>
</feature>
<keyword evidence="1" id="KW-0175">Coiled coil</keyword>
<feature type="region of interest" description="Disordered" evidence="2">
    <location>
        <begin position="760"/>
        <end position="799"/>
    </location>
</feature>
<protein>
    <submittedName>
        <fullName evidence="3">Uncharacterized protein</fullName>
    </submittedName>
</protein>
<evidence type="ECO:0000313" key="3">
    <source>
        <dbReference type="EMBL" id="CAI2367387.1"/>
    </source>
</evidence>
<feature type="compositionally biased region" description="Basic and acidic residues" evidence="2">
    <location>
        <begin position="486"/>
        <end position="511"/>
    </location>
</feature>
<organism evidence="3 4">
    <name type="scientific">Euplotes crassus</name>
    <dbReference type="NCBI Taxonomy" id="5936"/>
    <lineage>
        <taxon>Eukaryota</taxon>
        <taxon>Sar</taxon>
        <taxon>Alveolata</taxon>
        <taxon>Ciliophora</taxon>
        <taxon>Intramacronucleata</taxon>
        <taxon>Spirotrichea</taxon>
        <taxon>Hypotrichia</taxon>
        <taxon>Euplotida</taxon>
        <taxon>Euplotidae</taxon>
        <taxon>Moneuplotes</taxon>
    </lineage>
</organism>
<feature type="compositionally biased region" description="Polar residues" evidence="2">
    <location>
        <begin position="1138"/>
        <end position="1156"/>
    </location>
</feature>
<comment type="caution">
    <text evidence="3">The sequence shown here is derived from an EMBL/GenBank/DDBJ whole genome shotgun (WGS) entry which is preliminary data.</text>
</comment>
<gene>
    <name evidence="3" type="ORF">ECRASSUSDP1_LOCUS8669</name>
</gene>
<reference evidence="3" key="1">
    <citation type="submission" date="2023-07" db="EMBL/GenBank/DDBJ databases">
        <authorList>
            <consortium name="AG Swart"/>
            <person name="Singh M."/>
            <person name="Singh A."/>
            <person name="Seah K."/>
            <person name="Emmerich C."/>
        </authorList>
    </citation>
    <scope>NUCLEOTIDE SEQUENCE</scope>
    <source>
        <strain evidence="3">DP1</strain>
    </source>
</reference>
<feature type="compositionally biased region" description="Basic and acidic residues" evidence="2">
    <location>
        <begin position="463"/>
        <end position="475"/>
    </location>
</feature>
<evidence type="ECO:0000256" key="1">
    <source>
        <dbReference type="SAM" id="Coils"/>
    </source>
</evidence>
<feature type="compositionally biased region" description="Polar residues" evidence="2">
    <location>
        <begin position="620"/>
        <end position="652"/>
    </location>
</feature>
<feature type="coiled-coil region" evidence="1">
    <location>
        <begin position="37"/>
        <end position="64"/>
    </location>
</feature>
<feature type="region of interest" description="Disordered" evidence="2">
    <location>
        <begin position="381"/>
        <end position="404"/>
    </location>
</feature>
<feature type="region of interest" description="Disordered" evidence="2">
    <location>
        <begin position="460"/>
        <end position="479"/>
    </location>
</feature>
<feature type="compositionally biased region" description="Acidic residues" evidence="2">
    <location>
        <begin position="788"/>
        <end position="799"/>
    </location>
</feature>
<dbReference type="EMBL" id="CAMPGE010008489">
    <property type="protein sequence ID" value="CAI2367387.1"/>
    <property type="molecule type" value="Genomic_DNA"/>
</dbReference>
<feature type="compositionally biased region" description="Basic and acidic residues" evidence="2">
    <location>
        <begin position="602"/>
        <end position="618"/>
    </location>
</feature>